<dbReference type="OrthoDB" id="7303283at2"/>
<evidence type="ECO:0000313" key="2">
    <source>
        <dbReference type="Proteomes" id="UP000199344"/>
    </source>
</evidence>
<proteinExistence type="predicted"/>
<dbReference type="Proteomes" id="UP000199344">
    <property type="component" value="Unassembled WGS sequence"/>
</dbReference>
<name>A0A1G7C8R0_9RHOB</name>
<evidence type="ECO:0000313" key="1">
    <source>
        <dbReference type="EMBL" id="SDE35762.1"/>
    </source>
</evidence>
<evidence type="ECO:0008006" key="3">
    <source>
        <dbReference type="Google" id="ProtNLM"/>
    </source>
</evidence>
<gene>
    <name evidence="1" type="ORF">SAMN05421538_10625</name>
</gene>
<dbReference type="EMBL" id="FNAH01000006">
    <property type="protein sequence ID" value="SDE35762.1"/>
    <property type="molecule type" value="Genomic_DNA"/>
</dbReference>
<dbReference type="Pfam" id="PF05990">
    <property type="entry name" value="DUF900"/>
    <property type="match status" value="1"/>
</dbReference>
<sequence>MAIIPINAGQTLPPHLLRRAAALPEGAPVIVMIHGYRFCPSRPEHDPHRHILGLGPVAPGARRMRSWPRALGFAEHGAEGLGLPFGWPARGSLRAAYRRAAASGADLARSLDLLSQAAQRPVHLIAHSLGARVAMQALARARPGSVGRLVLMAAAELRPQAQAAIDSPAGRRAEIINVTSRENDLFDLGLEMLVGAGRHRALGLGLAQPRGNWLDLQIDAPDVRASLTRLGFPIGQDIARACHWSPYLRDGLFEFYRVALGQPWALPLPMLRSHLPARQAPRWSRLLEMPIRRQPSSLSSA</sequence>
<dbReference type="InterPro" id="IPR010297">
    <property type="entry name" value="DUF900_hydrolase"/>
</dbReference>
<dbReference type="AlphaFoldDB" id="A0A1G7C8R0"/>
<organism evidence="1 2">
    <name type="scientific">Paracoccus isoporae</name>
    <dbReference type="NCBI Taxonomy" id="591205"/>
    <lineage>
        <taxon>Bacteria</taxon>
        <taxon>Pseudomonadati</taxon>
        <taxon>Pseudomonadota</taxon>
        <taxon>Alphaproteobacteria</taxon>
        <taxon>Rhodobacterales</taxon>
        <taxon>Paracoccaceae</taxon>
        <taxon>Paracoccus</taxon>
    </lineage>
</organism>
<protein>
    <recommendedName>
        <fullName evidence="3">AB hydrolase-1 domain-containing protein</fullName>
    </recommendedName>
</protein>
<keyword evidence="2" id="KW-1185">Reference proteome</keyword>
<dbReference type="STRING" id="591205.SAMN05421538_10625"/>
<reference evidence="1 2" key="1">
    <citation type="submission" date="2016-10" db="EMBL/GenBank/DDBJ databases">
        <authorList>
            <person name="de Groot N.N."/>
        </authorList>
    </citation>
    <scope>NUCLEOTIDE SEQUENCE [LARGE SCALE GENOMIC DNA]</scope>
    <source>
        <strain evidence="1 2">DSM 22220</strain>
    </source>
</reference>
<dbReference type="InterPro" id="IPR029058">
    <property type="entry name" value="AB_hydrolase_fold"/>
</dbReference>
<dbReference type="RefSeq" id="WP_090523666.1">
    <property type="nucleotide sequence ID" value="NZ_FNAH01000006.1"/>
</dbReference>
<accession>A0A1G7C8R0</accession>
<dbReference type="SUPFAM" id="SSF53474">
    <property type="entry name" value="alpha/beta-Hydrolases"/>
    <property type="match status" value="2"/>
</dbReference>
<dbReference type="Gene3D" id="3.40.50.1820">
    <property type="entry name" value="alpha/beta hydrolase"/>
    <property type="match status" value="1"/>
</dbReference>